<organism evidence="2">
    <name type="scientific">Tanacetum cinerariifolium</name>
    <name type="common">Dalmatian daisy</name>
    <name type="synonym">Chrysanthemum cinerariifolium</name>
    <dbReference type="NCBI Taxonomy" id="118510"/>
    <lineage>
        <taxon>Eukaryota</taxon>
        <taxon>Viridiplantae</taxon>
        <taxon>Streptophyta</taxon>
        <taxon>Embryophyta</taxon>
        <taxon>Tracheophyta</taxon>
        <taxon>Spermatophyta</taxon>
        <taxon>Magnoliopsida</taxon>
        <taxon>eudicotyledons</taxon>
        <taxon>Gunneridae</taxon>
        <taxon>Pentapetalae</taxon>
        <taxon>asterids</taxon>
        <taxon>campanulids</taxon>
        <taxon>Asterales</taxon>
        <taxon>Asteraceae</taxon>
        <taxon>Asteroideae</taxon>
        <taxon>Anthemideae</taxon>
        <taxon>Anthemidinae</taxon>
        <taxon>Tanacetum</taxon>
    </lineage>
</organism>
<comment type="caution">
    <text evidence="2">The sequence shown here is derived from an EMBL/GenBank/DDBJ whole genome shotgun (WGS) entry which is preliminary data.</text>
</comment>
<evidence type="ECO:0000256" key="1">
    <source>
        <dbReference type="SAM" id="MobiDB-lite"/>
    </source>
</evidence>
<dbReference type="EMBL" id="BKCJ011850640">
    <property type="protein sequence ID" value="GFD58254.1"/>
    <property type="molecule type" value="Genomic_DNA"/>
</dbReference>
<sequence length="83" mass="8804">DRFAQTEHQRDGERVGVSKDSHGQDKVLLHFLVLGAKSPDAGHELCGCVGNDGLDDEDEGNDGQIGEGVGFELAGELGEDQAR</sequence>
<feature type="region of interest" description="Disordered" evidence="1">
    <location>
        <begin position="57"/>
        <end position="83"/>
    </location>
</feature>
<protein>
    <submittedName>
        <fullName evidence="2">Uncharacterized protein</fullName>
    </submittedName>
</protein>
<gene>
    <name evidence="2" type="ORF">Tci_930223</name>
</gene>
<dbReference type="AlphaFoldDB" id="A0A699XP78"/>
<reference evidence="2" key="1">
    <citation type="journal article" date="2019" name="Sci. Rep.">
        <title>Draft genome of Tanacetum cinerariifolium, the natural source of mosquito coil.</title>
        <authorList>
            <person name="Yamashiro T."/>
            <person name="Shiraishi A."/>
            <person name="Satake H."/>
            <person name="Nakayama K."/>
        </authorList>
    </citation>
    <scope>NUCLEOTIDE SEQUENCE</scope>
</reference>
<accession>A0A699XP78</accession>
<proteinExistence type="predicted"/>
<name>A0A699XP78_TANCI</name>
<feature type="non-terminal residue" evidence="2">
    <location>
        <position position="1"/>
    </location>
</feature>
<evidence type="ECO:0000313" key="2">
    <source>
        <dbReference type="EMBL" id="GFD58254.1"/>
    </source>
</evidence>
<feature type="non-terminal residue" evidence="2">
    <location>
        <position position="83"/>
    </location>
</feature>
<feature type="region of interest" description="Disordered" evidence="1">
    <location>
        <begin position="1"/>
        <end position="21"/>
    </location>
</feature>